<feature type="transmembrane region" description="Helical" evidence="6">
    <location>
        <begin position="825"/>
        <end position="845"/>
    </location>
</feature>
<dbReference type="InterPro" id="IPR003838">
    <property type="entry name" value="ABC3_permease_C"/>
</dbReference>
<evidence type="ECO:0000256" key="1">
    <source>
        <dbReference type="ARBA" id="ARBA00004651"/>
    </source>
</evidence>
<dbReference type="InterPro" id="IPR050250">
    <property type="entry name" value="Macrolide_Exporter_MacB"/>
</dbReference>
<feature type="transmembrane region" description="Helical" evidence="6">
    <location>
        <begin position="412"/>
        <end position="430"/>
    </location>
</feature>
<comment type="subcellular location">
    <subcellularLocation>
        <location evidence="1">Cell membrane</location>
        <topology evidence="1">Multi-pass membrane protein</topology>
    </subcellularLocation>
</comment>
<dbReference type="InterPro" id="IPR025857">
    <property type="entry name" value="MacB_PCD"/>
</dbReference>
<feature type="domain" description="MacB-like periplasmic core" evidence="8">
    <location>
        <begin position="95"/>
        <end position="315"/>
    </location>
</feature>
<feature type="transmembrane region" description="Helical" evidence="6">
    <location>
        <begin position="498"/>
        <end position="518"/>
    </location>
</feature>
<proteinExistence type="predicted"/>
<accession>A0ABW3QFD6</accession>
<feature type="transmembrane region" description="Helical" evidence="6">
    <location>
        <begin position="793"/>
        <end position="813"/>
    </location>
</feature>
<protein>
    <submittedName>
        <fullName evidence="9">ABC transporter permease</fullName>
    </submittedName>
</protein>
<evidence type="ECO:0000259" key="7">
    <source>
        <dbReference type="Pfam" id="PF02687"/>
    </source>
</evidence>
<evidence type="ECO:0000259" key="8">
    <source>
        <dbReference type="Pfam" id="PF12704"/>
    </source>
</evidence>
<dbReference type="Proteomes" id="UP001597116">
    <property type="component" value="Unassembled WGS sequence"/>
</dbReference>
<feature type="transmembrane region" description="Helical" evidence="6">
    <location>
        <begin position="96"/>
        <end position="117"/>
    </location>
</feature>
<dbReference type="Pfam" id="PF12704">
    <property type="entry name" value="MacB_PCD"/>
    <property type="match status" value="2"/>
</dbReference>
<dbReference type="PANTHER" id="PTHR30572:SF18">
    <property type="entry name" value="ABC-TYPE MACROLIDE FAMILY EXPORT SYSTEM PERMEASE COMPONENT 2"/>
    <property type="match status" value="1"/>
</dbReference>
<evidence type="ECO:0000313" key="10">
    <source>
        <dbReference type="Proteomes" id="UP001597116"/>
    </source>
</evidence>
<evidence type="ECO:0000256" key="2">
    <source>
        <dbReference type="ARBA" id="ARBA00022475"/>
    </source>
</evidence>
<gene>
    <name evidence="9" type="ORF">ACFQ4C_26090</name>
</gene>
<name>A0ABW3QFD6_9BACT</name>
<keyword evidence="3 6" id="KW-0812">Transmembrane</keyword>
<keyword evidence="4 6" id="KW-1133">Transmembrane helix</keyword>
<keyword evidence="2" id="KW-1003">Cell membrane</keyword>
<feature type="transmembrane region" description="Helical" evidence="6">
    <location>
        <begin position="450"/>
        <end position="473"/>
    </location>
</feature>
<feature type="domain" description="ABC3 transporter permease C-terminal" evidence="7">
    <location>
        <begin position="745"/>
        <end position="856"/>
    </location>
</feature>
<comment type="caution">
    <text evidence="9">The sequence shown here is derived from an EMBL/GenBank/DDBJ whole genome shotgun (WGS) entry which is preliminary data.</text>
</comment>
<reference evidence="10" key="1">
    <citation type="journal article" date="2019" name="Int. J. Syst. Evol. Microbiol.">
        <title>The Global Catalogue of Microorganisms (GCM) 10K type strain sequencing project: providing services to taxonomists for standard genome sequencing and annotation.</title>
        <authorList>
            <consortium name="The Broad Institute Genomics Platform"/>
            <consortium name="The Broad Institute Genome Sequencing Center for Infectious Disease"/>
            <person name="Wu L."/>
            <person name="Ma J."/>
        </authorList>
    </citation>
    <scope>NUCLEOTIDE SEQUENCE [LARGE SCALE GENOMIC DNA]</scope>
    <source>
        <strain evidence="10">CCUG 55608</strain>
    </source>
</reference>
<feature type="transmembrane region" description="Helical" evidence="6">
    <location>
        <begin position="741"/>
        <end position="765"/>
    </location>
</feature>
<evidence type="ECO:0000313" key="9">
    <source>
        <dbReference type="EMBL" id="MFD1144626.1"/>
    </source>
</evidence>
<evidence type="ECO:0000256" key="6">
    <source>
        <dbReference type="SAM" id="Phobius"/>
    </source>
</evidence>
<evidence type="ECO:0000256" key="5">
    <source>
        <dbReference type="ARBA" id="ARBA00023136"/>
    </source>
</evidence>
<dbReference type="RefSeq" id="WP_265993695.1">
    <property type="nucleotide sequence ID" value="NZ_CP110973.1"/>
</dbReference>
<keyword evidence="10" id="KW-1185">Reference proteome</keyword>
<dbReference type="InterPro" id="IPR047699">
    <property type="entry name" value="Permease_put_prefix"/>
</dbReference>
<dbReference type="PANTHER" id="PTHR30572">
    <property type="entry name" value="MEMBRANE COMPONENT OF TRANSPORTER-RELATED"/>
    <property type="match status" value="1"/>
</dbReference>
<dbReference type="Pfam" id="PF02687">
    <property type="entry name" value="FtsX"/>
    <property type="match status" value="2"/>
</dbReference>
<organism evidence="9 10">
    <name type="scientific">Larkinella insperata</name>
    <dbReference type="NCBI Taxonomy" id="332158"/>
    <lineage>
        <taxon>Bacteria</taxon>
        <taxon>Pseudomonadati</taxon>
        <taxon>Bacteroidota</taxon>
        <taxon>Cytophagia</taxon>
        <taxon>Cytophagales</taxon>
        <taxon>Spirosomataceae</taxon>
        <taxon>Larkinella</taxon>
    </lineage>
</organism>
<feature type="domain" description="ABC3 transporter permease C-terminal" evidence="7">
    <location>
        <begin position="362"/>
        <end position="478"/>
    </location>
</feature>
<dbReference type="EMBL" id="JBHTLP010000023">
    <property type="protein sequence ID" value="MFD1144626.1"/>
    <property type="molecule type" value="Genomic_DNA"/>
</dbReference>
<keyword evidence="5 6" id="KW-0472">Membrane</keyword>
<sequence>MPLPPRFADRLLNWLVAPHLREEVLGDMHERFQLRAKRSGAAQARRRYWRDLLAYLRPAFIKRQPDNYPQPTHTDMLRNYLKIAFRGLIKQKGYSSINILGLSTGMAVALLIGLWIYDELSFDRYHKNYDRIAQLWQFVSFGPEKSSYDVMPIPLAAELRTTYPDFQSVSLSVFREVILASGDRKFTKSGNYVEPTFADMMTLNLVMGSRFDAKDVNSILLSESVAQSLFGPADPLGKLVKVDNRRTVKVMGVYEDFPTNSAFRDVQFLAPWNLFLAIDPNAKSDLSQWDSNSYQIFVQLKPGADFEQVSAKIKDIRMKREDPPSYKPEFRLHPMSKWHLYRDFKDGVNTGGLITFVWLFGIIGIFVLLLACINFMNLSTARSQKRAKEVGIRKAVGSVRSQLIAQFFSESLLLAFLSFVLSILFVQLALPIFNEVAEKKITILWGNPWFWLSGVAFTVLTGLVAGSYPALYLSSFQPVNVLKGTVLLSRLAAVPRKVLVVVQFTVSVSLIIGTIIVFRQIEHAKDRSVGYNRNGLIEIRMNPELLGHYETLRHDLLKSGGVAELSASSGSVTVQYDGTTAISWRGKTPDVHPLVMANRITHDYGKTVDWQLKEGRDFSRQFSTDSSSVILNEAFVKLIGFKKPLGEIIKWNGREYRIIGVVKDMIKEDPFKPVSPSLFAVQERNVNVFNIKLAPQLATSEALARIEQVLRTYTPDTPFAYKFVDDEYAKKFGFEERIGKLAAGFAILTIFISCLGLFGLASFMAEQRTKEIGIRKVLGASVLNVWGLLSKEFVLLLLIAFCLAAPLAYYTLSGWLQNYQYRTELSWWIFAVAGLGTLVITLLTVSFQSIKAALLNPVKSLRSE</sequence>
<dbReference type="NCBIfam" id="NF038404">
    <property type="entry name" value="perm_prefix_2"/>
    <property type="match status" value="1"/>
</dbReference>
<feature type="transmembrane region" description="Helical" evidence="6">
    <location>
        <begin position="353"/>
        <end position="376"/>
    </location>
</feature>
<evidence type="ECO:0000256" key="3">
    <source>
        <dbReference type="ARBA" id="ARBA00022692"/>
    </source>
</evidence>
<evidence type="ECO:0000256" key="4">
    <source>
        <dbReference type="ARBA" id="ARBA00022989"/>
    </source>
</evidence>
<feature type="domain" description="MacB-like periplasmic core" evidence="8">
    <location>
        <begin position="560"/>
        <end position="708"/>
    </location>
</feature>